<dbReference type="InterPro" id="IPR013154">
    <property type="entry name" value="ADH-like_N"/>
</dbReference>
<gene>
    <name evidence="4" type="ORF">C1D09_029705</name>
</gene>
<comment type="caution">
    <text evidence="4">The sequence shown here is derived from an EMBL/GenBank/DDBJ whole genome shotgun (WGS) entry which is preliminary data.</text>
</comment>
<keyword evidence="1" id="KW-0521">NADP</keyword>
<name>A0A8T9AHW5_9HYPH</name>
<accession>A0A8T9AHW5</accession>
<keyword evidence="2" id="KW-0560">Oxidoreductase</keyword>
<evidence type="ECO:0000259" key="3">
    <source>
        <dbReference type="Pfam" id="PF08240"/>
    </source>
</evidence>
<protein>
    <submittedName>
        <fullName evidence="4">Zinc-binding alcohol dehydrogenase family protein</fullName>
    </submittedName>
</protein>
<keyword evidence="5" id="KW-1185">Reference proteome</keyword>
<dbReference type="InterPro" id="IPR011032">
    <property type="entry name" value="GroES-like_sf"/>
</dbReference>
<sequence>MKAVQFSRFGGPEVLEVVELPAPVPQAGEVLIQVHAAGINFFEVLMRADRYAVTPRLPMFPGVEVAGIVKAVGQGVDGALLGRRVAAPLFASQRPYGGYAEQVTISAALAVPLPDEVSFEEATALMVQGLTAWHLLRQSAPEGKTVLV</sequence>
<dbReference type="EMBL" id="PNOT02000354">
    <property type="protein sequence ID" value="TSE02470.1"/>
    <property type="molecule type" value="Genomic_DNA"/>
</dbReference>
<proteinExistence type="predicted"/>
<organism evidence="4 5">
    <name type="scientific">Mesorhizobium intechi</name>
    <dbReference type="NCBI Taxonomy" id="537601"/>
    <lineage>
        <taxon>Bacteria</taxon>
        <taxon>Pseudomonadati</taxon>
        <taxon>Pseudomonadota</taxon>
        <taxon>Alphaproteobacteria</taxon>
        <taxon>Hyphomicrobiales</taxon>
        <taxon>Phyllobacteriaceae</taxon>
        <taxon>Mesorhizobium</taxon>
    </lineage>
</organism>
<evidence type="ECO:0000313" key="5">
    <source>
        <dbReference type="Proteomes" id="UP000235507"/>
    </source>
</evidence>
<reference evidence="4" key="1">
    <citation type="submission" date="2019-07" db="EMBL/GenBank/DDBJ databases">
        <title>Mesorhizobum intechiensis sp. nov. isolated from nodules of Lotus tenuis growing in lowlands of the Flooding Pampa, Argentina.</title>
        <authorList>
            <person name="Estrella M.J."/>
            <person name="Torres Tejerizo G.A."/>
            <person name="Cumpa Velazquez L.M."/>
            <person name="Fontana F."/>
            <person name="Hansen L."/>
            <person name="Pistorio M."/>
            <person name="Sannazzaro A.I."/>
        </authorList>
    </citation>
    <scope>NUCLEOTIDE SEQUENCE</scope>
    <source>
        <strain evidence="4">BD68</strain>
    </source>
</reference>
<dbReference type="Gene3D" id="3.40.50.720">
    <property type="entry name" value="NAD(P)-binding Rossmann-like Domain"/>
    <property type="match status" value="1"/>
</dbReference>
<dbReference type="RefSeq" id="WP_167514807.1">
    <property type="nucleotide sequence ID" value="NZ_PNOT02000354.1"/>
</dbReference>
<feature type="non-terminal residue" evidence="4">
    <location>
        <position position="148"/>
    </location>
</feature>
<dbReference type="Gene3D" id="3.90.180.10">
    <property type="entry name" value="Medium-chain alcohol dehydrogenases, catalytic domain"/>
    <property type="match status" value="1"/>
</dbReference>
<dbReference type="GO" id="GO:0070402">
    <property type="term" value="F:NADPH binding"/>
    <property type="evidence" value="ECO:0007669"/>
    <property type="project" value="TreeGrafter"/>
</dbReference>
<dbReference type="PANTHER" id="PTHR48106">
    <property type="entry name" value="QUINONE OXIDOREDUCTASE PIG3-RELATED"/>
    <property type="match status" value="1"/>
</dbReference>
<feature type="domain" description="Alcohol dehydrogenase-like N-terminal" evidence="3">
    <location>
        <begin position="27"/>
        <end position="115"/>
    </location>
</feature>
<dbReference type="Pfam" id="PF08240">
    <property type="entry name" value="ADH_N"/>
    <property type="match status" value="1"/>
</dbReference>
<evidence type="ECO:0000313" key="4">
    <source>
        <dbReference type="EMBL" id="TSE02470.1"/>
    </source>
</evidence>
<dbReference type="Proteomes" id="UP000235507">
    <property type="component" value="Unassembled WGS sequence"/>
</dbReference>
<evidence type="ECO:0000256" key="1">
    <source>
        <dbReference type="ARBA" id="ARBA00022857"/>
    </source>
</evidence>
<dbReference type="SUPFAM" id="SSF50129">
    <property type="entry name" value="GroES-like"/>
    <property type="match status" value="1"/>
</dbReference>
<dbReference type="GO" id="GO:0003960">
    <property type="term" value="F:quinone reductase (NADPH) activity"/>
    <property type="evidence" value="ECO:0007669"/>
    <property type="project" value="TreeGrafter"/>
</dbReference>
<dbReference type="GO" id="GO:0005829">
    <property type="term" value="C:cytosol"/>
    <property type="evidence" value="ECO:0007669"/>
    <property type="project" value="TreeGrafter"/>
</dbReference>
<evidence type="ECO:0000256" key="2">
    <source>
        <dbReference type="ARBA" id="ARBA00023002"/>
    </source>
</evidence>
<dbReference type="AlphaFoldDB" id="A0A8T9AHW5"/>
<dbReference type="PANTHER" id="PTHR48106:SF13">
    <property type="entry name" value="QUINONE OXIDOREDUCTASE-RELATED"/>
    <property type="match status" value="1"/>
</dbReference>
<dbReference type="GO" id="GO:0035925">
    <property type="term" value="F:mRNA 3'-UTR AU-rich region binding"/>
    <property type="evidence" value="ECO:0007669"/>
    <property type="project" value="TreeGrafter"/>
</dbReference>